<keyword evidence="2" id="KW-1185">Reference proteome</keyword>
<sequence length="226" mass="23219">MATAVASSLALHGLLVFCLLLSPLSDLKGNAGRSEGSVGIGDGMSAITVQIVTVPQMIDKAKVPQDVTVDGAVDETHTSMSETFARPDMSATKTDTPPASQSEVAGHVNLEDAKPNAAANLSGGAAPGVIDGHLTLLQQIARCLPPNVRPDLSPAHLRLAVALNGTLSAVPMLTVDVASLDRDQLREANQIIQASLQCGPYSLGGDQNAAEIDVPADFTVLNNPAS</sequence>
<dbReference type="AlphaFoldDB" id="V4NLW7"/>
<reference evidence="1 2" key="1">
    <citation type="journal article" date="2014" name="Nature">
        <title>Sequential evolution of bacterial morphology by co-option of a developmental regulator.</title>
        <authorList>
            <person name="Jiang C."/>
            <person name="Brown P.J."/>
            <person name="Ducret A."/>
            <person name="Brun Y.V."/>
        </authorList>
    </citation>
    <scope>NUCLEOTIDE SEQUENCE [LARGE SCALE GENOMIC DNA]</scope>
    <source>
        <strain evidence="1 2">DSM 16100</strain>
    </source>
</reference>
<evidence type="ECO:0000313" key="1">
    <source>
        <dbReference type="EMBL" id="ESQ82802.1"/>
    </source>
</evidence>
<comment type="caution">
    <text evidence="1">The sequence shown here is derived from an EMBL/GenBank/DDBJ whole genome shotgun (WGS) entry which is preliminary data.</text>
</comment>
<dbReference type="STRING" id="1121022.GCA_000376105_04230"/>
<organism evidence="1 2">
    <name type="scientific">Asticcacaulis benevestitus DSM 16100 = ATCC BAA-896</name>
    <dbReference type="NCBI Taxonomy" id="1121022"/>
    <lineage>
        <taxon>Bacteria</taxon>
        <taxon>Pseudomonadati</taxon>
        <taxon>Pseudomonadota</taxon>
        <taxon>Alphaproteobacteria</taxon>
        <taxon>Caulobacterales</taxon>
        <taxon>Caulobacteraceae</taxon>
        <taxon>Asticcacaulis</taxon>
    </lineage>
</organism>
<proteinExistence type="predicted"/>
<dbReference type="Proteomes" id="UP000017837">
    <property type="component" value="Unassembled WGS sequence"/>
</dbReference>
<accession>V4NLW7</accession>
<evidence type="ECO:0000313" key="2">
    <source>
        <dbReference type="Proteomes" id="UP000017837"/>
    </source>
</evidence>
<protein>
    <submittedName>
        <fullName evidence="1">Uncharacterized protein</fullName>
    </submittedName>
</protein>
<dbReference type="EMBL" id="AWGB01000073">
    <property type="protein sequence ID" value="ESQ82802.1"/>
    <property type="molecule type" value="Genomic_DNA"/>
</dbReference>
<name>V4NLW7_9CAUL</name>
<dbReference type="PATRIC" id="fig|1121022.4.peg.4228"/>
<gene>
    <name evidence="1" type="ORF">ABENE_20645</name>
</gene>